<dbReference type="Pfam" id="PF08242">
    <property type="entry name" value="Methyltransf_12"/>
    <property type="match status" value="1"/>
</dbReference>
<dbReference type="PANTHER" id="PTHR22809:SF5">
    <property type="entry name" value="TRNA N(3)-METHYLCYTIDINE METHYLTRANSFERASE METTL6"/>
    <property type="match status" value="1"/>
</dbReference>
<keyword evidence="6" id="KW-1185">Reference proteome</keyword>
<keyword evidence="2 4" id="KW-0489">Methyltransferase</keyword>
<evidence type="ECO:0000259" key="5">
    <source>
        <dbReference type="Pfam" id="PF08242"/>
    </source>
</evidence>
<evidence type="ECO:0000256" key="3">
    <source>
        <dbReference type="ARBA" id="ARBA00022679"/>
    </source>
</evidence>
<dbReference type="InterPro" id="IPR026113">
    <property type="entry name" value="METTL2/6/8-like"/>
</dbReference>
<evidence type="ECO:0000256" key="2">
    <source>
        <dbReference type="ARBA" id="ARBA00022603"/>
    </source>
</evidence>
<name>A0A8B7PS19_HYAAZ</name>
<dbReference type="InterPro" id="IPR013217">
    <property type="entry name" value="Methyltransf_12"/>
</dbReference>
<dbReference type="CDD" id="cd02440">
    <property type="entry name" value="AdoMet_MTases"/>
    <property type="match status" value="1"/>
</dbReference>
<dbReference type="OrthoDB" id="417697at2759"/>
<dbReference type="PANTHER" id="PTHR22809">
    <property type="entry name" value="METHYLTRANSFERASE-RELATED"/>
    <property type="match status" value="1"/>
</dbReference>
<dbReference type="GO" id="GO:0008757">
    <property type="term" value="F:S-adenosylmethionine-dependent methyltransferase activity"/>
    <property type="evidence" value="ECO:0007669"/>
    <property type="project" value="UniProtKB-ARBA"/>
</dbReference>
<accession>A0A8B7PS19</accession>
<comment type="similarity">
    <text evidence="1 4">Belongs to the methyltransferase superfamily. METL family.</text>
</comment>
<keyword evidence="3 4" id="KW-0808">Transferase</keyword>
<dbReference type="SUPFAM" id="SSF53335">
    <property type="entry name" value="S-adenosyl-L-methionine-dependent methyltransferases"/>
    <property type="match status" value="1"/>
</dbReference>
<dbReference type="EC" id="2.1.1.-" evidence="4"/>
<dbReference type="GeneID" id="108683218"/>
<evidence type="ECO:0000256" key="1">
    <source>
        <dbReference type="ARBA" id="ARBA00009725"/>
    </source>
</evidence>
<evidence type="ECO:0000313" key="7">
    <source>
        <dbReference type="RefSeq" id="XP_018028002.1"/>
    </source>
</evidence>
<dbReference type="RefSeq" id="XP_018028002.1">
    <property type="nucleotide sequence ID" value="XM_018172513.2"/>
</dbReference>
<dbReference type="GO" id="GO:0008173">
    <property type="term" value="F:RNA methyltransferase activity"/>
    <property type="evidence" value="ECO:0007669"/>
    <property type="project" value="UniProtKB-ARBA"/>
</dbReference>
<feature type="domain" description="Methyltransferase type 12" evidence="5">
    <location>
        <begin position="119"/>
        <end position="219"/>
    </location>
</feature>
<organism evidence="6 7">
    <name type="scientific">Hyalella azteca</name>
    <name type="common">Amphipod</name>
    <dbReference type="NCBI Taxonomy" id="294128"/>
    <lineage>
        <taxon>Eukaryota</taxon>
        <taxon>Metazoa</taxon>
        <taxon>Ecdysozoa</taxon>
        <taxon>Arthropoda</taxon>
        <taxon>Crustacea</taxon>
        <taxon>Multicrustacea</taxon>
        <taxon>Malacostraca</taxon>
        <taxon>Eumalacostraca</taxon>
        <taxon>Peracarida</taxon>
        <taxon>Amphipoda</taxon>
        <taxon>Senticaudata</taxon>
        <taxon>Talitrida</taxon>
        <taxon>Talitroidea</taxon>
        <taxon>Hyalellidae</taxon>
        <taxon>Hyalella</taxon>
    </lineage>
</organism>
<dbReference type="Gene3D" id="3.40.50.150">
    <property type="entry name" value="Vaccinia Virus protein VP39"/>
    <property type="match status" value="1"/>
</dbReference>
<evidence type="ECO:0000313" key="6">
    <source>
        <dbReference type="Proteomes" id="UP000694843"/>
    </source>
</evidence>
<gene>
    <name evidence="7" type="primary">LOC108683218</name>
</gene>
<sequence length="307" mass="35000">MDQENLSTVQSLSTNFDNCMTIGNPSSNDNAKNLLYSKPRQLTDDDCTKLELQDKRGLLSSFINAKLEKEAAANWDKFYKRNETRFFKDRHWTIREFSELLGLPENDSSITPAKKRLLLETGCGVGNFFYPLLESGLNLKVYACDFSARAIDLIKQHEQYDSENIVAFVADLTQESCLSPHIPERSIDLVTCVFVLSAISPSHHGFVAANVASVCHHGSVLLFRDYAVNDMAMIRFKPGSKISHRFYVRQDGTRAYYFTLEEVVKLFADYGFRCTEGGYLHRRTTNIKEGIDAPRVFLQAKFVYERP</sequence>
<dbReference type="GO" id="GO:0032259">
    <property type="term" value="P:methylation"/>
    <property type="evidence" value="ECO:0007669"/>
    <property type="project" value="UniProtKB-KW"/>
</dbReference>
<dbReference type="KEGG" id="hazt:108683218"/>
<dbReference type="InterPro" id="IPR029063">
    <property type="entry name" value="SAM-dependent_MTases_sf"/>
</dbReference>
<evidence type="ECO:0000256" key="4">
    <source>
        <dbReference type="PIRNR" id="PIRNR037755"/>
    </source>
</evidence>
<comment type="function">
    <text evidence="4">S-adenosyl-L-methionine-dependent methyltransferase.</text>
</comment>
<dbReference type="Proteomes" id="UP000694843">
    <property type="component" value="Unplaced"/>
</dbReference>
<protein>
    <recommendedName>
        <fullName evidence="4">tRNA N(3)-methylcytidine methyltransferase</fullName>
        <ecNumber evidence="4">2.1.1.-</ecNumber>
    </recommendedName>
</protein>
<dbReference type="OMA" id="DAQRNWD"/>
<dbReference type="PIRSF" id="PIRSF037755">
    <property type="entry name" value="Mettl2_prd"/>
    <property type="match status" value="1"/>
</dbReference>
<dbReference type="AlphaFoldDB" id="A0A8B7PS19"/>
<proteinExistence type="inferred from homology"/>
<reference evidence="7" key="1">
    <citation type="submission" date="2025-08" db="UniProtKB">
        <authorList>
            <consortium name="RefSeq"/>
        </authorList>
    </citation>
    <scope>IDENTIFICATION</scope>
    <source>
        <tissue evidence="7">Whole organism</tissue>
    </source>
</reference>